<dbReference type="EMBL" id="LFBU01000001">
    <property type="protein sequence ID" value="KMQ75394.1"/>
    <property type="molecule type" value="Genomic_DNA"/>
</dbReference>
<dbReference type="Proteomes" id="UP000036102">
    <property type="component" value="Unassembled WGS sequence"/>
</dbReference>
<dbReference type="STRING" id="1658765.Msub_11598"/>
<dbReference type="PANTHER" id="PTHR39206:SF1">
    <property type="entry name" value="SLL8004 PROTEIN"/>
    <property type="match status" value="1"/>
</dbReference>
<accession>A0A0J7JBX5</accession>
<reference evidence="1 2" key="1">
    <citation type="submission" date="2015-06" db="EMBL/GenBank/DDBJ databases">
        <title>Marinobacter subterrani, a genetically tractable neutrophilic iron-oxidizing strain isolated from the Soudan Iron Mine.</title>
        <authorList>
            <person name="Bonis B.M."/>
            <person name="Gralnick J.A."/>
        </authorList>
    </citation>
    <scope>NUCLEOTIDE SEQUENCE [LARGE SCALE GENOMIC DNA]</scope>
    <source>
        <strain evidence="1 2">JG233</strain>
    </source>
</reference>
<proteinExistence type="predicted"/>
<sequence length="194" mass="21928">MTVTTQPELWLLVGGNGAGKTTFYERFLARRKIPLVNADNIARSVWPDAPEKHSYEAALIAERERFRLLEERQSFCFETVFSHPSKVDFVGAAKAAGFRVRLFYFHLELASLNKARVASRVKSGGHNVPEAKIEARIPRTLANLRQCIGLVDELHLVDNSSLDHPYVRIAVWQDGQWHSFVETLPGWASDLIDA</sequence>
<organism evidence="1 2">
    <name type="scientific">Marinobacter subterrani</name>
    <dbReference type="NCBI Taxonomy" id="1658765"/>
    <lineage>
        <taxon>Bacteria</taxon>
        <taxon>Pseudomonadati</taxon>
        <taxon>Pseudomonadota</taxon>
        <taxon>Gammaproteobacteria</taxon>
        <taxon>Pseudomonadales</taxon>
        <taxon>Marinobacteraceae</taxon>
        <taxon>Marinobacter</taxon>
    </lineage>
</organism>
<dbReference type="Pfam" id="PF13671">
    <property type="entry name" value="AAA_33"/>
    <property type="match status" value="1"/>
</dbReference>
<evidence type="ECO:0000313" key="2">
    <source>
        <dbReference type="Proteomes" id="UP000036102"/>
    </source>
</evidence>
<dbReference type="PANTHER" id="PTHR39206">
    <property type="entry name" value="SLL8004 PROTEIN"/>
    <property type="match status" value="1"/>
</dbReference>
<comment type="caution">
    <text evidence="1">The sequence shown here is derived from an EMBL/GenBank/DDBJ whole genome shotgun (WGS) entry which is preliminary data.</text>
</comment>
<dbReference type="SUPFAM" id="SSF52540">
    <property type="entry name" value="P-loop containing nucleoside triphosphate hydrolases"/>
    <property type="match status" value="1"/>
</dbReference>
<dbReference type="AlphaFoldDB" id="A0A0J7JBX5"/>
<gene>
    <name evidence="1" type="ORF">Msub_11598</name>
</gene>
<dbReference type="PATRIC" id="fig|1658765.3.peg.1590"/>
<protein>
    <submittedName>
        <fullName evidence="1">Putative ABC-type ATPase</fullName>
    </submittedName>
</protein>
<dbReference type="Gene3D" id="3.40.50.300">
    <property type="entry name" value="P-loop containing nucleotide triphosphate hydrolases"/>
    <property type="match status" value="1"/>
</dbReference>
<keyword evidence="2" id="KW-1185">Reference proteome</keyword>
<evidence type="ECO:0000313" key="1">
    <source>
        <dbReference type="EMBL" id="KMQ75394.1"/>
    </source>
</evidence>
<dbReference type="InterPro" id="IPR027417">
    <property type="entry name" value="P-loop_NTPase"/>
</dbReference>
<name>A0A0J7JBX5_9GAMM</name>
<dbReference type="OrthoDB" id="9791543at2"/>